<organism evidence="1">
    <name type="scientific">uncultured eukaryote</name>
    <dbReference type="NCBI Taxonomy" id="100272"/>
    <lineage>
        <taxon>Eukaryota</taxon>
        <taxon>environmental samples</taxon>
    </lineage>
</organism>
<dbReference type="EMBL" id="HE717001">
    <property type="protein sequence ID" value="CCG34103.1"/>
    <property type="molecule type" value="mRNA"/>
</dbReference>
<name>K7ZV61_9EUKA</name>
<protein>
    <submittedName>
        <fullName evidence="1">Metallothionein</fullName>
    </submittedName>
</protein>
<dbReference type="AlphaFoldDB" id="K7ZV61"/>
<reference evidence="1" key="1">
    <citation type="submission" date="2012-03" db="EMBL/GenBank/DDBJ databases">
        <title>Soil metatranscriptomics for mining eukaryotic heavy metal resistance genes.</title>
        <authorList>
            <person name="Lehembre F."/>
            <person name="Doillon D."/>
            <person name="David E."/>
            <person name="Perrotto S."/>
            <person name="Baude J."/>
            <person name="Foulon J."/>
            <person name="Harfouche L."/>
            <person name="Vallon L."/>
            <person name="Poulain J."/>
            <person name="Da Silva C."/>
            <person name="Wincker P."/>
            <person name="Oger-Desfeux C."/>
            <person name="Richaud P."/>
            <person name="Chalot M."/>
            <person name="Colpaert J."/>
            <person name="Fraissinet-Tachet L."/>
            <person name="Blaudez D."/>
            <person name="Marmeisse R."/>
        </authorList>
    </citation>
    <scope>NUCLEOTIDE SEQUENCE</scope>
</reference>
<proteinExistence type="evidence at transcript level"/>
<evidence type="ECO:0000313" key="1">
    <source>
        <dbReference type="EMBL" id="CCG34103.1"/>
    </source>
</evidence>
<sequence>MSTNIQSIPVNQACGNSACTCGASCTCKPGECKCKS</sequence>
<gene>
    <name evidence="1" type="primary">MT</name>
</gene>
<accession>K7ZV61</accession>